<dbReference type="InterPro" id="IPR012340">
    <property type="entry name" value="NA-bd_OB-fold"/>
</dbReference>
<gene>
    <name evidence="3" type="ORF">UFOPK2925_00370</name>
    <name evidence="4" type="ORF">UFOPK2996_00225</name>
    <name evidence="5" type="ORF">UFOPK3974_00753</name>
    <name evidence="6" type="ORF">UFOPK4071_01426</name>
</gene>
<evidence type="ECO:0000313" key="6">
    <source>
        <dbReference type="EMBL" id="CAB5024650.1"/>
    </source>
</evidence>
<dbReference type="PANTHER" id="PTHR10302">
    <property type="entry name" value="SINGLE-STRANDED DNA-BINDING PROTEIN"/>
    <property type="match status" value="1"/>
</dbReference>
<evidence type="ECO:0000256" key="1">
    <source>
        <dbReference type="ARBA" id="ARBA00023125"/>
    </source>
</evidence>
<feature type="region of interest" description="Disordered" evidence="2">
    <location>
        <begin position="116"/>
        <end position="165"/>
    </location>
</feature>
<evidence type="ECO:0000313" key="3">
    <source>
        <dbReference type="EMBL" id="CAB4772777.1"/>
    </source>
</evidence>
<dbReference type="PROSITE" id="PS50935">
    <property type="entry name" value="SSB"/>
    <property type="match status" value="1"/>
</dbReference>
<evidence type="ECO:0000313" key="4">
    <source>
        <dbReference type="EMBL" id="CAB4788216.1"/>
    </source>
</evidence>
<reference evidence="4" key="1">
    <citation type="submission" date="2020-05" db="EMBL/GenBank/DDBJ databases">
        <authorList>
            <person name="Chiriac C."/>
            <person name="Salcher M."/>
            <person name="Ghai R."/>
            <person name="Kavagutti S V."/>
        </authorList>
    </citation>
    <scope>NUCLEOTIDE SEQUENCE</scope>
</reference>
<dbReference type="EMBL" id="CAFAAH010000013">
    <property type="protein sequence ID" value="CAB4788216.1"/>
    <property type="molecule type" value="Genomic_DNA"/>
</dbReference>
<dbReference type="EMBL" id="CAFBPF010000229">
    <property type="protein sequence ID" value="CAB5024650.1"/>
    <property type="molecule type" value="Genomic_DNA"/>
</dbReference>
<dbReference type="AlphaFoldDB" id="A0A6J6WYI1"/>
<organism evidence="4">
    <name type="scientific">freshwater metagenome</name>
    <dbReference type="NCBI Taxonomy" id="449393"/>
    <lineage>
        <taxon>unclassified sequences</taxon>
        <taxon>metagenomes</taxon>
        <taxon>ecological metagenomes</taxon>
    </lineage>
</organism>
<name>A0A6J6WYI1_9ZZZZ</name>
<dbReference type="GO" id="GO:0003697">
    <property type="term" value="F:single-stranded DNA binding"/>
    <property type="evidence" value="ECO:0007669"/>
    <property type="project" value="InterPro"/>
</dbReference>
<proteinExistence type="inferred from homology"/>
<sequence>MADNTITVVGTLTRDPEIRYTAGGQAKATMGIAVNRRWMNKQTNEWEERVSFFNAVIWGEMADHCSESLQKGNRVIVTGRLEQRSWETEQGEKRSIVEIAADEIGPSLRWATAEVKRTERREGGNFGGNSGGNAGGKSGGGNSGGRESSNEPAPAYDGFGDEEPF</sequence>
<protein>
    <submittedName>
        <fullName evidence="4">Unannotated protein</fullName>
    </submittedName>
</protein>
<dbReference type="GO" id="GO:0006260">
    <property type="term" value="P:DNA replication"/>
    <property type="evidence" value="ECO:0007669"/>
    <property type="project" value="InterPro"/>
</dbReference>
<dbReference type="EMBL" id="CAEZZU010000033">
    <property type="protein sequence ID" value="CAB4772777.1"/>
    <property type="molecule type" value="Genomic_DNA"/>
</dbReference>
<evidence type="ECO:0000313" key="5">
    <source>
        <dbReference type="EMBL" id="CAB4987547.1"/>
    </source>
</evidence>
<evidence type="ECO:0000256" key="2">
    <source>
        <dbReference type="SAM" id="MobiDB-lite"/>
    </source>
</evidence>
<dbReference type="HAMAP" id="MF_00984">
    <property type="entry name" value="SSB"/>
    <property type="match status" value="1"/>
</dbReference>
<dbReference type="PANTHER" id="PTHR10302:SF27">
    <property type="entry name" value="SINGLE-STRANDED DNA-BINDING PROTEIN"/>
    <property type="match status" value="1"/>
</dbReference>
<accession>A0A6J6WYI1</accession>
<dbReference type="SUPFAM" id="SSF50249">
    <property type="entry name" value="Nucleic acid-binding proteins"/>
    <property type="match status" value="1"/>
</dbReference>
<keyword evidence="1" id="KW-0238">DNA-binding</keyword>
<dbReference type="NCBIfam" id="TIGR00621">
    <property type="entry name" value="ssb"/>
    <property type="match status" value="1"/>
</dbReference>
<dbReference type="CDD" id="cd04496">
    <property type="entry name" value="SSB_OBF"/>
    <property type="match status" value="1"/>
</dbReference>
<dbReference type="InterPro" id="IPR000424">
    <property type="entry name" value="Primosome_PriB/ssb"/>
</dbReference>
<dbReference type="EMBL" id="CAFBOR010000092">
    <property type="protein sequence ID" value="CAB4987547.1"/>
    <property type="molecule type" value="Genomic_DNA"/>
</dbReference>
<dbReference type="Gene3D" id="2.40.50.140">
    <property type="entry name" value="Nucleic acid-binding proteins"/>
    <property type="match status" value="1"/>
</dbReference>
<dbReference type="Pfam" id="PF00436">
    <property type="entry name" value="SSB"/>
    <property type="match status" value="1"/>
</dbReference>
<dbReference type="InterPro" id="IPR011344">
    <property type="entry name" value="ssDNA-bd"/>
</dbReference>
<feature type="compositionally biased region" description="Gly residues" evidence="2">
    <location>
        <begin position="124"/>
        <end position="144"/>
    </location>
</feature>
<dbReference type="GO" id="GO:0009295">
    <property type="term" value="C:nucleoid"/>
    <property type="evidence" value="ECO:0007669"/>
    <property type="project" value="TreeGrafter"/>
</dbReference>